<dbReference type="EMBL" id="JAIWYP010000002">
    <property type="protein sequence ID" value="KAH3869233.1"/>
    <property type="molecule type" value="Genomic_DNA"/>
</dbReference>
<keyword evidence="2" id="KW-1185">Reference proteome</keyword>
<dbReference type="Proteomes" id="UP000828390">
    <property type="component" value="Unassembled WGS sequence"/>
</dbReference>
<reference evidence="1" key="1">
    <citation type="journal article" date="2019" name="bioRxiv">
        <title>The Genome of the Zebra Mussel, Dreissena polymorpha: A Resource for Invasive Species Research.</title>
        <authorList>
            <person name="McCartney M.A."/>
            <person name="Auch B."/>
            <person name="Kono T."/>
            <person name="Mallez S."/>
            <person name="Zhang Y."/>
            <person name="Obille A."/>
            <person name="Becker A."/>
            <person name="Abrahante J.E."/>
            <person name="Garbe J."/>
            <person name="Badalamenti J.P."/>
            <person name="Herman A."/>
            <person name="Mangelson H."/>
            <person name="Liachko I."/>
            <person name="Sullivan S."/>
            <person name="Sone E.D."/>
            <person name="Koren S."/>
            <person name="Silverstein K.A.T."/>
            <person name="Beckman K.B."/>
            <person name="Gohl D.M."/>
        </authorList>
    </citation>
    <scope>NUCLEOTIDE SEQUENCE</scope>
    <source>
        <strain evidence="1">Duluth1</strain>
        <tissue evidence="1">Whole animal</tissue>
    </source>
</reference>
<evidence type="ECO:0000313" key="2">
    <source>
        <dbReference type="Proteomes" id="UP000828390"/>
    </source>
</evidence>
<accession>A0A9D4RIW1</accession>
<proteinExistence type="predicted"/>
<reference evidence="1" key="2">
    <citation type="submission" date="2020-11" db="EMBL/GenBank/DDBJ databases">
        <authorList>
            <person name="McCartney M.A."/>
            <person name="Auch B."/>
            <person name="Kono T."/>
            <person name="Mallez S."/>
            <person name="Becker A."/>
            <person name="Gohl D.M."/>
            <person name="Silverstein K.A.T."/>
            <person name="Koren S."/>
            <person name="Bechman K.B."/>
            <person name="Herman A."/>
            <person name="Abrahante J.E."/>
            <person name="Garbe J."/>
        </authorList>
    </citation>
    <scope>NUCLEOTIDE SEQUENCE</scope>
    <source>
        <strain evidence="1">Duluth1</strain>
        <tissue evidence="1">Whole animal</tissue>
    </source>
</reference>
<organism evidence="1 2">
    <name type="scientific">Dreissena polymorpha</name>
    <name type="common">Zebra mussel</name>
    <name type="synonym">Mytilus polymorpha</name>
    <dbReference type="NCBI Taxonomy" id="45954"/>
    <lineage>
        <taxon>Eukaryota</taxon>
        <taxon>Metazoa</taxon>
        <taxon>Spiralia</taxon>
        <taxon>Lophotrochozoa</taxon>
        <taxon>Mollusca</taxon>
        <taxon>Bivalvia</taxon>
        <taxon>Autobranchia</taxon>
        <taxon>Heteroconchia</taxon>
        <taxon>Euheterodonta</taxon>
        <taxon>Imparidentia</taxon>
        <taxon>Neoheterodontei</taxon>
        <taxon>Myida</taxon>
        <taxon>Dreissenoidea</taxon>
        <taxon>Dreissenidae</taxon>
        <taxon>Dreissena</taxon>
    </lineage>
</organism>
<protein>
    <submittedName>
        <fullName evidence="1">Uncharacterized protein</fullName>
    </submittedName>
</protein>
<evidence type="ECO:0000313" key="1">
    <source>
        <dbReference type="EMBL" id="KAH3869233.1"/>
    </source>
</evidence>
<sequence length="73" mass="7845">MGNYYPVVVTGIPIPVNVVSSVSAPPQLLGLPQGRGNGPTEFHRASGALLSRMVYLSHSHLPSPFPYPAMLRF</sequence>
<name>A0A9D4RIW1_DREPO</name>
<comment type="caution">
    <text evidence="1">The sequence shown here is derived from an EMBL/GenBank/DDBJ whole genome shotgun (WGS) entry which is preliminary data.</text>
</comment>
<gene>
    <name evidence="1" type="ORF">DPMN_032395</name>
</gene>
<dbReference type="AlphaFoldDB" id="A0A9D4RIW1"/>